<evidence type="ECO:0000313" key="3">
    <source>
        <dbReference type="EMBL" id="PIK48329.1"/>
    </source>
</evidence>
<evidence type="ECO:0000313" key="4">
    <source>
        <dbReference type="Proteomes" id="UP000230750"/>
    </source>
</evidence>
<dbReference type="Proteomes" id="UP000230750">
    <property type="component" value="Unassembled WGS sequence"/>
</dbReference>
<dbReference type="AlphaFoldDB" id="A0A2G8KJZ2"/>
<dbReference type="STRING" id="307972.A0A2G8KJZ2"/>
<dbReference type="Pfam" id="PF04176">
    <property type="entry name" value="TIP41"/>
    <property type="match status" value="1"/>
</dbReference>
<dbReference type="PANTHER" id="PTHR21021:SF16">
    <property type="entry name" value="TIP41-LIKE PROTEIN"/>
    <property type="match status" value="1"/>
</dbReference>
<reference evidence="3 4" key="1">
    <citation type="journal article" date="2017" name="PLoS Biol.">
        <title>The sea cucumber genome provides insights into morphological evolution and visceral regeneration.</title>
        <authorList>
            <person name="Zhang X."/>
            <person name="Sun L."/>
            <person name="Yuan J."/>
            <person name="Sun Y."/>
            <person name="Gao Y."/>
            <person name="Zhang L."/>
            <person name="Li S."/>
            <person name="Dai H."/>
            <person name="Hamel J.F."/>
            <person name="Liu C."/>
            <person name="Yu Y."/>
            <person name="Liu S."/>
            <person name="Lin W."/>
            <person name="Guo K."/>
            <person name="Jin S."/>
            <person name="Xu P."/>
            <person name="Storey K.B."/>
            <person name="Huan P."/>
            <person name="Zhang T."/>
            <person name="Zhou Y."/>
            <person name="Zhang J."/>
            <person name="Lin C."/>
            <person name="Li X."/>
            <person name="Xing L."/>
            <person name="Huo D."/>
            <person name="Sun M."/>
            <person name="Wang L."/>
            <person name="Mercier A."/>
            <person name="Li F."/>
            <person name="Yang H."/>
            <person name="Xiang J."/>
        </authorList>
    </citation>
    <scope>NUCLEOTIDE SEQUENCE [LARGE SCALE GENOMIC DNA]</scope>
    <source>
        <strain evidence="3">Shaxun</strain>
        <tissue evidence="3">Muscle</tissue>
    </source>
</reference>
<dbReference type="PANTHER" id="PTHR21021">
    <property type="entry name" value="GAF/PUTATIVE CYTOSKELETAL PROTEIN"/>
    <property type="match status" value="1"/>
</dbReference>
<keyword evidence="4" id="KW-1185">Reference proteome</keyword>
<dbReference type="OrthoDB" id="10253878at2759"/>
<evidence type="ECO:0000256" key="1">
    <source>
        <dbReference type="ARBA" id="ARBA00006658"/>
    </source>
</evidence>
<evidence type="ECO:0000256" key="2">
    <source>
        <dbReference type="ARBA" id="ARBA00018951"/>
    </source>
</evidence>
<dbReference type="GO" id="GO:0031929">
    <property type="term" value="P:TOR signaling"/>
    <property type="evidence" value="ECO:0007669"/>
    <property type="project" value="TreeGrafter"/>
</dbReference>
<dbReference type="EMBL" id="MRZV01000528">
    <property type="protein sequence ID" value="PIK48329.1"/>
    <property type="molecule type" value="Genomic_DNA"/>
</dbReference>
<dbReference type="InterPro" id="IPR007303">
    <property type="entry name" value="TIP41-like"/>
</dbReference>
<comment type="similarity">
    <text evidence="1">Belongs to the TIP41 family.</text>
</comment>
<dbReference type="InterPro" id="IPR051330">
    <property type="entry name" value="Phosphatase_reg/MetRdx"/>
</dbReference>
<accession>A0A2G8KJZ2</accession>
<protein>
    <recommendedName>
        <fullName evidence="2">TIP41-like protein</fullName>
    </recommendedName>
</protein>
<name>A0A2G8KJZ2_STIJA</name>
<proteinExistence type="inferred from homology"/>
<organism evidence="3 4">
    <name type="scientific">Stichopus japonicus</name>
    <name type="common">Sea cucumber</name>
    <dbReference type="NCBI Taxonomy" id="307972"/>
    <lineage>
        <taxon>Eukaryota</taxon>
        <taxon>Metazoa</taxon>
        <taxon>Echinodermata</taxon>
        <taxon>Eleutherozoa</taxon>
        <taxon>Echinozoa</taxon>
        <taxon>Holothuroidea</taxon>
        <taxon>Aspidochirotacea</taxon>
        <taxon>Aspidochirotida</taxon>
        <taxon>Stichopodidae</taxon>
        <taxon>Apostichopus</taxon>
    </lineage>
</organism>
<feature type="non-terminal residue" evidence="3">
    <location>
        <position position="1"/>
    </location>
</feature>
<comment type="caution">
    <text evidence="3">The sequence shown here is derived from an EMBL/GenBank/DDBJ whole genome shotgun (WGS) entry which is preliminary data.</text>
</comment>
<dbReference type="GO" id="GO:0005829">
    <property type="term" value="C:cytosol"/>
    <property type="evidence" value="ECO:0007669"/>
    <property type="project" value="TreeGrafter"/>
</dbReference>
<sequence>IETQLAIPQLPEMLFGNNVLKVVHIAGFGIEFKAVDALERVDTKQESIQVAAAESWQKARSNCEFLNKVIKPFDWTFTTDYKGTVISTGPEMRLSETSECIDIEKLKVREKIHFYEDMTLFEDELADNGTATLGVKIRVMQTGFFLLLRFFLRVDGVLIRINDTRIYHEAGSNYMIREYSSKEKKISELDLKPHELTDPAAVDKLLDVKVQTFERLDFPPETAEIEKAAAATTATAATAAAEPKDG</sequence>
<gene>
    <name evidence="3" type="ORF">BSL78_14813</name>
</gene>